<proteinExistence type="predicted"/>
<dbReference type="eggNOG" id="ENOG50322VF">
    <property type="taxonomic scope" value="Bacteria"/>
</dbReference>
<sequence length="528" mass="57814">MIFVVGDRSPVPRPTDLAKVILLVKPPEPRPNSPMLTIHFTERAYQLDTGRTDETPPVERTALDDLKRLADVGVTDASLEGCLGLEQVLLTGVAVDGALAEGGRITVLDTVLRRVSVDAMRQSLARRNEKPLVDQLGESTFQVAAAAELLGISDEAAFSLKRQSWRPNDAEWRIEEKKEENRGSRGQRQLRAGVWVEKSSSTIKRRKGELLAAFESRFKVYVASHQDELRELMNSHVAATIPPQSAQQPGSPNPAPPSPPAAKRKKQRILLSLSTAFVVTVGAALGLWWKWSAGEGEGEAEAAPLNVNTTWPTFRGCDGATMVAMQPGGSSIQSFPLTTKEDSRIKIAAASGGGSWQSGQLVIDLSGNTDEPVEIRNIHHKKLRELPAPKWVYEPRGGCGDMYHREFVLDLDGGRLFDKGVVGEASMLVDGEAPPPTELIGPAFTVSRSDPAQVTVNTLSCKGNYEWMLFIDYVQGSTKGTVTRGPYRSMGVAKDTEHYFTEDWKRYESEGKFSGSEPKRCEQILALP</sequence>
<protein>
    <submittedName>
        <fullName evidence="2">Uncharacterized protein</fullName>
    </submittedName>
</protein>
<evidence type="ECO:0000256" key="1">
    <source>
        <dbReference type="SAM" id="MobiDB-lite"/>
    </source>
</evidence>
<feature type="compositionally biased region" description="Pro residues" evidence="1">
    <location>
        <begin position="251"/>
        <end position="260"/>
    </location>
</feature>
<dbReference type="EMBL" id="FN554889">
    <property type="protein sequence ID" value="CBG70010.1"/>
    <property type="molecule type" value="Genomic_DNA"/>
</dbReference>
<dbReference type="KEGG" id="scb:SCAB_29092"/>
<dbReference type="HOGENOM" id="CLU_515720_0_0_11"/>
<dbReference type="AlphaFoldDB" id="C9Z8I3"/>
<evidence type="ECO:0000313" key="3">
    <source>
        <dbReference type="Proteomes" id="UP000001444"/>
    </source>
</evidence>
<dbReference type="Proteomes" id="UP000001444">
    <property type="component" value="Chromosome"/>
</dbReference>
<feature type="region of interest" description="Disordered" evidence="1">
    <location>
        <begin position="242"/>
        <end position="266"/>
    </location>
</feature>
<gene>
    <name evidence="2" type="ordered locus">SCAB_29092</name>
</gene>
<evidence type="ECO:0000313" key="2">
    <source>
        <dbReference type="EMBL" id="CBG70010.1"/>
    </source>
</evidence>
<reference evidence="2 3" key="1">
    <citation type="journal article" date="2010" name="Mol. Plant Microbe Interact.">
        <title>Streptomyces scabies 87-22 contains a coronafacic acid-like biosynthetic cluster that contributes to plant-microbe interactions.</title>
        <authorList>
            <person name="Bignell D.R."/>
            <person name="Seipke R.F."/>
            <person name="Huguet-Tapia J.C."/>
            <person name="Chambers A.H."/>
            <person name="Parry R.J."/>
            <person name="Loria R."/>
        </authorList>
    </citation>
    <scope>NUCLEOTIDE SEQUENCE [LARGE SCALE GENOMIC DNA]</scope>
    <source>
        <strain evidence="2 3">87.22</strain>
    </source>
</reference>
<accession>C9Z8I3</accession>
<keyword evidence="3" id="KW-1185">Reference proteome</keyword>
<organism evidence="2 3">
    <name type="scientific">Streptomyces scabiei (strain 87.22)</name>
    <dbReference type="NCBI Taxonomy" id="680198"/>
    <lineage>
        <taxon>Bacteria</taxon>
        <taxon>Bacillati</taxon>
        <taxon>Actinomycetota</taxon>
        <taxon>Actinomycetes</taxon>
        <taxon>Kitasatosporales</taxon>
        <taxon>Streptomycetaceae</taxon>
        <taxon>Streptomyces</taxon>
    </lineage>
</organism>
<name>C9Z8I3_STRSW</name>